<reference evidence="2" key="1">
    <citation type="submission" date="2015-01" db="EMBL/GenBank/DDBJ databases">
        <authorList>
            <person name="Aksoy S."/>
            <person name="Warren W."/>
            <person name="Wilson R.K."/>
        </authorList>
    </citation>
    <scope>NUCLEOTIDE SEQUENCE [LARGE SCALE GENOMIC DNA]</scope>
    <source>
        <strain evidence="2">IAEA</strain>
    </source>
</reference>
<dbReference type="EnsemblMetazoa" id="GPPI004890-RA">
    <property type="protein sequence ID" value="GPPI004890-PA"/>
    <property type="gene ID" value="GPPI004890"/>
</dbReference>
<dbReference type="EMBL" id="JXJN01001880">
    <property type="status" value="NOT_ANNOTATED_CDS"/>
    <property type="molecule type" value="Genomic_DNA"/>
</dbReference>
<reference evidence="1" key="2">
    <citation type="submission" date="2020-05" db="UniProtKB">
        <authorList>
            <consortium name="EnsemblMetazoa"/>
        </authorList>
    </citation>
    <scope>IDENTIFICATION</scope>
    <source>
        <strain evidence="1">IAEA</strain>
    </source>
</reference>
<keyword evidence="2" id="KW-1185">Reference proteome</keyword>
<protein>
    <submittedName>
        <fullName evidence="1">Uncharacterized protein</fullName>
    </submittedName>
</protein>
<evidence type="ECO:0000313" key="1">
    <source>
        <dbReference type="EnsemblMetazoa" id="GPPI004890-PA"/>
    </source>
</evidence>
<evidence type="ECO:0000313" key="2">
    <source>
        <dbReference type="Proteomes" id="UP000092460"/>
    </source>
</evidence>
<dbReference type="Proteomes" id="UP000092460">
    <property type="component" value="Unassembled WGS sequence"/>
</dbReference>
<name>A0A1B0AQH8_9MUSC</name>
<organism evidence="1 2">
    <name type="scientific">Glossina palpalis gambiensis</name>
    <dbReference type="NCBI Taxonomy" id="67801"/>
    <lineage>
        <taxon>Eukaryota</taxon>
        <taxon>Metazoa</taxon>
        <taxon>Ecdysozoa</taxon>
        <taxon>Arthropoda</taxon>
        <taxon>Hexapoda</taxon>
        <taxon>Insecta</taxon>
        <taxon>Pterygota</taxon>
        <taxon>Neoptera</taxon>
        <taxon>Endopterygota</taxon>
        <taxon>Diptera</taxon>
        <taxon>Brachycera</taxon>
        <taxon>Muscomorpha</taxon>
        <taxon>Hippoboscoidea</taxon>
        <taxon>Glossinidae</taxon>
        <taxon>Glossina</taxon>
    </lineage>
</organism>
<accession>A0A1B0AQH8</accession>
<dbReference type="AlphaFoldDB" id="A0A1B0AQH8"/>
<proteinExistence type="predicted"/>
<dbReference type="VEuPathDB" id="VectorBase:GPPI004890"/>
<sequence length="102" mass="11499">NVCYAIYFNIIIIEGLINRYVCDLLLNDLIIRRYASARLAAYPGRRQCNVLLCMLSSSGKSFQLINSQFRGQTSFLSASGNVCRLLRTITVHIIQPSSYSMS</sequence>